<proteinExistence type="predicted"/>
<gene>
    <name evidence="2" type="ORF">MM415A00321_0006</name>
    <name evidence="1" type="ORF">MM415B00326_0064</name>
</gene>
<name>A0A6M3JAJ4_9ZZZZ</name>
<protein>
    <submittedName>
        <fullName evidence="1">Uncharacterized protein</fullName>
    </submittedName>
</protein>
<accession>A0A6M3JAJ4</accession>
<dbReference type="EMBL" id="MT141561">
    <property type="protein sequence ID" value="QJA66864.1"/>
    <property type="molecule type" value="Genomic_DNA"/>
</dbReference>
<dbReference type="EMBL" id="MT142502">
    <property type="protein sequence ID" value="QJA83026.1"/>
    <property type="molecule type" value="Genomic_DNA"/>
</dbReference>
<evidence type="ECO:0000313" key="2">
    <source>
        <dbReference type="EMBL" id="QJA83026.1"/>
    </source>
</evidence>
<organism evidence="1">
    <name type="scientific">viral metagenome</name>
    <dbReference type="NCBI Taxonomy" id="1070528"/>
    <lineage>
        <taxon>unclassified sequences</taxon>
        <taxon>metagenomes</taxon>
        <taxon>organismal metagenomes</taxon>
    </lineage>
</organism>
<sequence>MARKKRNKNEEKIKEIHVKKDFPVKLIRQGLEAGFSFEQIVSFDTEESLQNAIGRFSPAILASAGKISKPKPAKPPVEMEVKTANLTLKLSPMRAKTPLRAEDEQRNIDAFVNRMGIRPAVTKMEIVRNYVPDENKYLTEIIISYKGPK</sequence>
<evidence type="ECO:0000313" key="1">
    <source>
        <dbReference type="EMBL" id="QJA66864.1"/>
    </source>
</evidence>
<reference evidence="1" key="1">
    <citation type="submission" date="2020-03" db="EMBL/GenBank/DDBJ databases">
        <title>The deep terrestrial virosphere.</title>
        <authorList>
            <person name="Holmfeldt K."/>
            <person name="Nilsson E."/>
            <person name="Simone D."/>
            <person name="Lopez-Fernandez M."/>
            <person name="Wu X."/>
            <person name="de Brujin I."/>
            <person name="Lundin D."/>
            <person name="Andersson A."/>
            <person name="Bertilsson S."/>
            <person name="Dopson M."/>
        </authorList>
    </citation>
    <scope>NUCLEOTIDE SEQUENCE</scope>
    <source>
        <strain evidence="2">MM415A00321</strain>
        <strain evidence="1">MM415B00326</strain>
    </source>
</reference>
<dbReference type="AlphaFoldDB" id="A0A6M3JAJ4"/>